<dbReference type="InterPro" id="IPR025724">
    <property type="entry name" value="GAG-pre-integrase_dom"/>
</dbReference>
<dbReference type="PANTHER" id="PTHR11439">
    <property type="entry name" value="GAG-POL-RELATED RETROTRANSPOSON"/>
    <property type="match status" value="1"/>
</dbReference>
<accession>A0A6L2J3J7</accession>
<dbReference type="Pfam" id="PF14223">
    <property type="entry name" value="Retrotran_gag_2"/>
    <property type="match status" value="1"/>
</dbReference>
<comment type="caution">
    <text evidence="2">The sequence shown here is derived from an EMBL/GenBank/DDBJ whole genome shotgun (WGS) entry which is preliminary data.</text>
</comment>
<evidence type="ECO:0000313" key="2">
    <source>
        <dbReference type="EMBL" id="GEU31609.1"/>
    </source>
</evidence>
<dbReference type="EMBL" id="BKCJ010000268">
    <property type="protein sequence ID" value="GEU31609.1"/>
    <property type="molecule type" value="Genomic_DNA"/>
</dbReference>
<dbReference type="Pfam" id="PF13976">
    <property type="entry name" value="gag_pre-integrs"/>
    <property type="match status" value="1"/>
</dbReference>
<proteinExistence type="predicted"/>
<dbReference type="SUPFAM" id="SSF53098">
    <property type="entry name" value="Ribonuclease H-like"/>
    <property type="match status" value="1"/>
</dbReference>
<protein>
    <submittedName>
        <fullName evidence="2">Ribonuclease H-like domain-containing protein</fullName>
    </submittedName>
</protein>
<reference evidence="2" key="1">
    <citation type="journal article" date="2019" name="Sci. Rep.">
        <title>Draft genome of Tanacetum cinerariifolium, the natural source of mosquito coil.</title>
        <authorList>
            <person name="Yamashiro T."/>
            <person name="Shiraishi A."/>
            <person name="Satake H."/>
            <person name="Nakayama K."/>
        </authorList>
    </citation>
    <scope>NUCLEOTIDE SEQUENCE</scope>
</reference>
<feature type="domain" description="GAG-pre-integrase" evidence="1">
    <location>
        <begin position="502"/>
        <end position="543"/>
    </location>
</feature>
<gene>
    <name evidence="2" type="ORF">Tci_003587</name>
</gene>
<dbReference type="InterPro" id="IPR036397">
    <property type="entry name" value="RNaseH_sf"/>
</dbReference>
<dbReference type="PANTHER" id="PTHR11439:SF524">
    <property type="entry name" value="RNA-DIRECTED DNA POLYMERASE, PROTEIN KINASE RLK-PELLE-DLSV FAMILY"/>
    <property type="match status" value="1"/>
</dbReference>
<name>A0A6L2J3J7_TANCI</name>
<organism evidence="2">
    <name type="scientific">Tanacetum cinerariifolium</name>
    <name type="common">Dalmatian daisy</name>
    <name type="synonym">Chrysanthemum cinerariifolium</name>
    <dbReference type="NCBI Taxonomy" id="118510"/>
    <lineage>
        <taxon>Eukaryota</taxon>
        <taxon>Viridiplantae</taxon>
        <taxon>Streptophyta</taxon>
        <taxon>Embryophyta</taxon>
        <taxon>Tracheophyta</taxon>
        <taxon>Spermatophyta</taxon>
        <taxon>Magnoliopsida</taxon>
        <taxon>eudicotyledons</taxon>
        <taxon>Gunneridae</taxon>
        <taxon>Pentapetalae</taxon>
        <taxon>asterids</taxon>
        <taxon>campanulids</taxon>
        <taxon>Asterales</taxon>
        <taxon>Asteraceae</taxon>
        <taxon>Asteroideae</taxon>
        <taxon>Anthemideae</taxon>
        <taxon>Anthemidinae</taxon>
        <taxon>Tanacetum</taxon>
    </lineage>
</organism>
<evidence type="ECO:0000259" key="1">
    <source>
        <dbReference type="Pfam" id="PF13976"/>
    </source>
</evidence>
<dbReference type="InterPro" id="IPR012337">
    <property type="entry name" value="RNaseH-like_sf"/>
</dbReference>
<sequence>MTGSDKTLLPAPPSEKLSLVTHHHLLTRVPVKLDLDNWNFGSWEFFFEELCASYEVDKYHRSPINETSASSLAPLTPEEIKVDKIMLSLILFTLSDSLRARIVVARPMSAKEVWNLISDIVKDNKRSRTNTLKAELLSIKLGDQSMESYFQKIDSIFNTLTSLDARVNEEDVVHYALERLPDTYNQVCGYMHWKDSFFDLKAVRSLLIAEEIRLKSNVLALLVDSSSPMVLWRKQALIHVLPRLKVSVGSLVSILLRGRGTSENTTNDLLTKLLAQLGHLGMNVAMPNNGTNVTLPTHATVTPTVTGPNIASNVPTTPHAFYASPGTFSGLNSTPPPGPVDTTMGSVSSSGAVNTSGQATLLPQAFNAKTLHDPTTSAWNMDTGVSSHLNNFVTSLSTILNSCMYSTVSVGDGHSIPFTNTGHRILSTPLKSLRLNNVLITPHIVKNLIYVRQFVRDNDYTIEFDSFGISVKDFMTRRVLLQCGSTEDLYPVTAPSSIPSAFLVSEQTWHQRLGHPGSEVFRRLVSNNVISCNKEKPPVLCHALANTCGFHLSVLHSDFVWVFLLIHKYDVLSKFVLFRNYVHTQFKYEIRSFQCDHGGEFGNRKLHDLFNTNGIQFCFSCPKTSQQNGKSERMKYVVEILEKAHMLNCNPGRTPIDTESKLGVGGDPVSDSTLYRSLAGYLEYLTFTRPDISYAVQQLISSSTTDLVVYFDADGAGCPNTRRSTSGYCVFLGNNLLSWSSKSQPTLSRSSAEAEYCGVANVVAETCWLLHELHTPLSFATLVYCDNVSVVYSSCNLVQHQCTKHIEIDIHFVRNLVAVGQARFLHVPSRYQFADIFTKGLPSALFKEFRTSLSIRCPPALTVGEC</sequence>
<dbReference type="CDD" id="cd09272">
    <property type="entry name" value="RNase_HI_RT_Ty1"/>
    <property type="match status" value="1"/>
</dbReference>
<dbReference type="Gene3D" id="3.30.420.10">
    <property type="entry name" value="Ribonuclease H-like superfamily/Ribonuclease H"/>
    <property type="match status" value="1"/>
</dbReference>
<dbReference type="AlphaFoldDB" id="A0A6L2J3J7"/>
<dbReference type="GO" id="GO:0003676">
    <property type="term" value="F:nucleic acid binding"/>
    <property type="evidence" value="ECO:0007669"/>
    <property type="project" value="InterPro"/>
</dbReference>